<reference evidence="2 3" key="1">
    <citation type="submission" date="2017-07" db="EMBL/GenBank/DDBJ databases">
        <title>Annotated genome sequence of Bacterioplanes sanyensis isolated from Red Sea.</title>
        <authorList>
            <person name="Rehman Z.U."/>
        </authorList>
    </citation>
    <scope>NUCLEOTIDE SEQUENCE [LARGE SCALE GENOMIC DNA]</scope>
    <source>
        <strain evidence="2 3">NV9</strain>
    </source>
</reference>
<feature type="region of interest" description="Disordered" evidence="1">
    <location>
        <begin position="69"/>
        <end position="101"/>
    </location>
</feature>
<dbReference type="EMBL" id="CP022530">
    <property type="protein sequence ID" value="ASP37333.1"/>
    <property type="molecule type" value="Genomic_DNA"/>
</dbReference>
<dbReference type="AlphaFoldDB" id="A0A222FGI1"/>
<dbReference type="KEGG" id="bsan:CHH28_00935"/>
<sequence>MLEQRRLDYLAAMGITQWMPREPLANAAPSHWLPEASLAPSHADVEAVAEQHHIPPVVASELLELEQRSNNAAAATQAAPSSAPATEADSDAQAANTSGEVDLTPPRFELWFAPCSARGIWVADNQQDLNLMRRFIARVMTAMGGEPELSREPVAFRWPFIESRQHDQSLPVALQALTAQWQFIQQQGADYVISVGADSQHWLQRVNVPLHHHIDDLHSCLQSAAQKRALWQALRTLQAL</sequence>
<dbReference type="RefSeq" id="WP_094058551.1">
    <property type="nucleotide sequence ID" value="NZ_CP022530.1"/>
</dbReference>
<dbReference type="Proteomes" id="UP000202440">
    <property type="component" value="Chromosome"/>
</dbReference>
<name>A0A222FGI1_9GAMM</name>
<keyword evidence="3" id="KW-1185">Reference proteome</keyword>
<feature type="compositionally biased region" description="Low complexity" evidence="1">
    <location>
        <begin position="69"/>
        <end position="87"/>
    </location>
</feature>
<proteinExistence type="predicted"/>
<evidence type="ECO:0000313" key="2">
    <source>
        <dbReference type="EMBL" id="ASP37333.1"/>
    </source>
</evidence>
<evidence type="ECO:0000313" key="3">
    <source>
        <dbReference type="Proteomes" id="UP000202440"/>
    </source>
</evidence>
<gene>
    <name evidence="2" type="ORF">CHH28_00935</name>
</gene>
<dbReference type="OrthoDB" id="7061897at2"/>
<accession>A0A222FGI1</accession>
<protein>
    <submittedName>
        <fullName evidence="2">Uncharacterized protein</fullName>
    </submittedName>
</protein>
<organism evidence="2 3">
    <name type="scientific">Bacterioplanes sanyensis</name>
    <dbReference type="NCBI Taxonomy" id="1249553"/>
    <lineage>
        <taxon>Bacteria</taxon>
        <taxon>Pseudomonadati</taxon>
        <taxon>Pseudomonadota</taxon>
        <taxon>Gammaproteobacteria</taxon>
        <taxon>Oceanospirillales</taxon>
        <taxon>Oceanospirillaceae</taxon>
        <taxon>Bacterioplanes</taxon>
    </lineage>
</organism>
<evidence type="ECO:0000256" key="1">
    <source>
        <dbReference type="SAM" id="MobiDB-lite"/>
    </source>
</evidence>